<keyword evidence="4 6" id="KW-0460">Magnesium</keyword>
<dbReference type="PANTHER" id="PTHR12103">
    <property type="entry name" value="5'-NUCLEOTIDASE DOMAIN-CONTAINING"/>
    <property type="match status" value="1"/>
</dbReference>
<dbReference type="InterPro" id="IPR023214">
    <property type="entry name" value="HAD_sf"/>
</dbReference>
<dbReference type="PIRSF" id="PIRSF017434">
    <property type="entry name" value="Purine_5'-nucleotidase"/>
    <property type="match status" value="1"/>
</dbReference>
<proteinExistence type="inferred from homology"/>
<feature type="region of interest" description="Disordered" evidence="7">
    <location>
        <begin position="482"/>
        <end position="517"/>
    </location>
</feature>
<keyword evidence="3" id="KW-0378">Hydrolase</keyword>
<dbReference type="GO" id="GO:0046037">
    <property type="term" value="P:GMP metabolic process"/>
    <property type="evidence" value="ECO:0007669"/>
    <property type="project" value="UniProtKB-ARBA"/>
</dbReference>
<dbReference type="NCBIfam" id="TIGR02244">
    <property type="entry name" value="HAD-IG-Ncltidse"/>
    <property type="match status" value="1"/>
</dbReference>
<dbReference type="WBParaSite" id="SMUV_0000444701-mRNA-1">
    <property type="protein sequence ID" value="SMUV_0000444701-mRNA-1"/>
    <property type="gene ID" value="SMUV_0000444701"/>
</dbReference>
<dbReference type="STRING" id="451379.A0A0N5AJ27"/>
<sequence>MKLEDGHMRVYKRDPAHRVFVNRNLRLEKIKFFGFDLDYTLAVYKSPELEELLFKFAIDRLITIGYPEELRSFQYKPIFPLRGLWFDVLYGNLLKVDGFGNILVGMHGFRFMKPTEIGQLYPNKFLQLSLNRVYVFDTLYSLPEIYLEASLIDYFDSNPEYIRVEDSTGVRKGEVFMSYHSIFQDIREAFEWVHQSRKIKDFVWQNPKKYVVRDDRLKPFLRRIREVGKKSFLLTNSDYHYSNGIMNYLLGPNWIDYFDFAVVDAKKPKWFAEGTVFREVNKVTSTARIGIHTGPLEHGKVYSGGSCEAFKRLVKAEGRDVLYIGDHIYGDVLRSKKTRGWRTFLVVPELAQELTVWTEGKPLFDKLRNLESRLSNMYKDLDSNSKEKPMVDDIISEIRKITYNMDNEYGMLGSVFRSGARTSFFAAQVERYADLYAASCCNLFHYPLFYFFRAPMTLMPHESTVGHDAVMLENDHTEMVKRQTSVREEIRGLKTQPTFCHEEDDDENSSDSLDNKYGSSDVAAIASHSTVHPRASSP</sequence>
<evidence type="ECO:0000256" key="4">
    <source>
        <dbReference type="ARBA" id="ARBA00022842"/>
    </source>
</evidence>
<dbReference type="PANTHER" id="PTHR12103:SF15">
    <property type="entry name" value="CYTOSOLIC PURINE 5'-NUCLEOTIDASE"/>
    <property type="match status" value="1"/>
</dbReference>
<dbReference type="GO" id="GO:0046872">
    <property type="term" value="F:metal ion binding"/>
    <property type="evidence" value="ECO:0007669"/>
    <property type="project" value="UniProtKB-KW"/>
</dbReference>
<evidence type="ECO:0000256" key="3">
    <source>
        <dbReference type="ARBA" id="ARBA00022801"/>
    </source>
</evidence>
<feature type="active site" description="Proton donor" evidence="5">
    <location>
        <position position="38"/>
    </location>
</feature>
<keyword evidence="2 6" id="KW-0479">Metal-binding</keyword>
<name>A0A0N5AJ27_9BILA</name>
<feature type="binding site" evidence="6">
    <location>
        <position position="326"/>
    </location>
    <ligand>
        <name>Mg(2+)</name>
        <dbReference type="ChEBI" id="CHEBI:18420"/>
    </ligand>
</feature>
<dbReference type="CDD" id="cd07522">
    <property type="entry name" value="HAD_cN-II"/>
    <property type="match status" value="1"/>
</dbReference>
<evidence type="ECO:0000256" key="5">
    <source>
        <dbReference type="PIRSR" id="PIRSR017434-1"/>
    </source>
</evidence>
<evidence type="ECO:0000256" key="7">
    <source>
        <dbReference type="SAM" id="MobiDB-lite"/>
    </source>
</evidence>
<evidence type="ECO:0000313" key="9">
    <source>
        <dbReference type="WBParaSite" id="SMUV_0000444701-mRNA-1"/>
    </source>
</evidence>
<dbReference type="Gene3D" id="3.40.50.1000">
    <property type="entry name" value="HAD superfamily/HAD-like"/>
    <property type="match status" value="1"/>
</dbReference>
<dbReference type="InterPro" id="IPR008380">
    <property type="entry name" value="HAD-SF_hydro_IG_5-nucl"/>
</dbReference>
<dbReference type="GO" id="GO:0008253">
    <property type="term" value="F:5'-nucleotidase activity"/>
    <property type="evidence" value="ECO:0007669"/>
    <property type="project" value="TreeGrafter"/>
</dbReference>
<evidence type="ECO:0000313" key="8">
    <source>
        <dbReference type="Proteomes" id="UP000046393"/>
    </source>
</evidence>
<feature type="compositionally biased region" description="Basic and acidic residues" evidence="7">
    <location>
        <begin position="482"/>
        <end position="492"/>
    </location>
</feature>
<accession>A0A0N5AJ27</accession>
<feature type="binding site" evidence="6">
    <location>
        <position position="36"/>
    </location>
    <ligand>
        <name>Mg(2+)</name>
        <dbReference type="ChEBI" id="CHEBI:18420"/>
    </ligand>
</feature>
<dbReference type="InterPro" id="IPR016695">
    <property type="entry name" value="Pur_nucleotidase"/>
</dbReference>
<dbReference type="SUPFAM" id="SSF56784">
    <property type="entry name" value="HAD-like"/>
    <property type="match status" value="1"/>
</dbReference>
<feature type="binding site" evidence="6">
    <location>
        <position position="38"/>
    </location>
    <ligand>
        <name>GMP</name>
        <dbReference type="ChEBI" id="CHEBI:58115"/>
    </ligand>
</feature>
<feature type="active site" description="Nucleophile" evidence="5">
    <location>
        <position position="36"/>
    </location>
</feature>
<protein>
    <submittedName>
        <fullName evidence="9">Cytosolic purine 5'-nucleotidase</fullName>
    </submittedName>
</protein>
<dbReference type="InterPro" id="IPR036412">
    <property type="entry name" value="HAD-like_sf"/>
</dbReference>
<dbReference type="AlphaFoldDB" id="A0A0N5AJ27"/>
<comment type="cofactor">
    <cofactor evidence="6">
        <name>Mg(2+)</name>
        <dbReference type="ChEBI" id="CHEBI:18420"/>
    </cofactor>
    <text evidence="6">Binds 1 Mg(2+) ion per subunit.</text>
</comment>
<evidence type="ECO:0000256" key="2">
    <source>
        <dbReference type="ARBA" id="ARBA00022723"/>
    </source>
</evidence>
<reference evidence="9" key="1">
    <citation type="submission" date="2017-02" db="UniProtKB">
        <authorList>
            <consortium name="WormBaseParasite"/>
        </authorList>
    </citation>
    <scope>IDENTIFICATION</scope>
</reference>
<organism evidence="8 9">
    <name type="scientific">Syphacia muris</name>
    <dbReference type="NCBI Taxonomy" id="451379"/>
    <lineage>
        <taxon>Eukaryota</taxon>
        <taxon>Metazoa</taxon>
        <taxon>Ecdysozoa</taxon>
        <taxon>Nematoda</taxon>
        <taxon>Chromadorea</taxon>
        <taxon>Rhabditida</taxon>
        <taxon>Spirurina</taxon>
        <taxon>Oxyuridomorpha</taxon>
        <taxon>Oxyuroidea</taxon>
        <taxon>Oxyuridae</taxon>
        <taxon>Syphacia</taxon>
    </lineage>
</organism>
<evidence type="ECO:0000256" key="1">
    <source>
        <dbReference type="ARBA" id="ARBA00009589"/>
    </source>
</evidence>
<evidence type="ECO:0000256" key="6">
    <source>
        <dbReference type="PIRSR" id="PIRSR017434-2"/>
    </source>
</evidence>
<dbReference type="Proteomes" id="UP000046393">
    <property type="component" value="Unplaced"/>
</dbReference>
<dbReference type="Pfam" id="PF05761">
    <property type="entry name" value="5_nucleotid"/>
    <property type="match status" value="1"/>
</dbReference>
<dbReference type="FunFam" id="3.40.50.1000:FF:000021">
    <property type="entry name" value="NT5C2 isoform 1"/>
    <property type="match status" value="1"/>
</dbReference>
<comment type="similarity">
    <text evidence="1">Belongs to the 5'(3')-deoxyribonucleotidase family.</text>
</comment>
<keyword evidence="8" id="KW-1185">Reference proteome</keyword>